<keyword evidence="5 7" id="KW-0808">Transferase</keyword>
<evidence type="ECO:0000256" key="4">
    <source>
        <dbReference type="ARBA" id="ARBA00022603"/>
    </source>
</evidence>
<gene>
    <name evidence="7" type="primary">pcm</name>
    <name evidence="8" type="ORF">ENN98_06955</name>
</gene>
<dbReference type="SUPFAM" id="SSF53335">
    <property type="entry name" value="S-adenosyl-L-methionine-dependent methyltransferases"/>
    <property type="match status" value="1"/>
</dbReference>
<dbReference type="NCBIfam" id="NF001453">
    <property type="entry name" value="PRK00312.1"/>
    <property type="match status" value="1"/>
</dbReference>
<keyword evidence="3 7" id="KW-0963">Cytoplasm</keyword>
<evidence type="ECO:0000256" key="5">
    <source>
        <dbReference type="ARBA" id="ARBA00022679"/>
    </source>
</evidence>
<evidence type="ECO:0000256" key="1">
    <source>
        <dbReference type="ARBA" id="ARBA00004496"/>
    </source>
</evidence>
<dbReference type="Proteomes" id="UP000885986">
    <property type="component" value="Unassembled WGS sequence"/>
</dbReference>
<proteinExistence type="inferred from homology"/>
<keyword evidence="6 7" id="KW-0949">S-adenosyl-L-methionine</keyword>
<dbReference type="PANTHER" id="PTHR11579">
    <property type="entry name" value="PROTEIN-L-ISOASPARTATE O-METHYLTRANSFERASE"/>
    <property type="match status" value="1"/>
</dbReference>
<dbReference type="GO" id="GO:0030091">
    <property type="term" value="P:protein repair"/>
    <property type="evidence" value="ECO:0007669"/>
    <property type="project" value="UniProtKB-UniRule"/>
</dbReference>
<dbReference type="InterPro" id="IPR029063">
    <property type="entry name" value="SAM-dependent_MTases_sf"/>
</dbReference>
<feature type="active site" evidence="7">
    <location>
        <position position="63"/>
    </location>
</feature>
<dbReference type="Gene3D" id="3.40.50.150">
    <property type="entry name" value="Vaccinia Virus protein VP39"/>
    <property type="match status" value="1"/>
</dbReference>
<sequence length="216" mass="23923">MRDGYEKLRARLVEEQLLPRGIHDPAVLAAMAAVPRHLFVEEALRPQAYGDFPLPIGEGQTISQPYIVALMTQLLELNKEDRVLEIGTGCGYQAAVLAAICRQVYTVERIKPLLARARRTFDRLQLFNILSKADDGTEGWAERAPFDKIIVTAGGPSIPSPLVEQLADPGVLVIPVGDRDLQALTVLRKQEGEITSHIEERVRFVKLVGAHGWKAE</sequence>
<keyword evidence="4 7" id="KW-0489">Methyltransferase</keyword>
<dbReference type="GO" id="GO:0004719">
    <property type="term" value="F:protein-L-isoaspartate (D-aspartate) O-methyltransferase activity"/>
    <property type="evidence" value="ECO:0007669"/>
    <property type="project" value="UniProtKB-UniRule"/>
</dbReference>
<protein>
    <recommendedName>
        <fullName evidence="7">Protein-L-isoaspartate O-methyltransferase</fullName>
        <ecNumber evidence="7">2.1.1.77</ecNumber>
    </recommendedName>
    <alternativeName>
        <fullName evidence="7">L-isoaspartyl protein carboxyl methyltransferase</fullName>
    </alternativeName>
    <alternativeName>
        <fullName evidence="7">Protein L-isoaspartyl methyltransferase</fullName>
    </alternativeName>
    <alternativeName>
        <fullName evidence="7">Protein-beta-aspartate methyltransferase</fullName>
        <shortName evidence="7">PIMT</shortName>
    </alternativeName>
</protein>
<dbReference type="PROSITE" id="PS01279">
    <property type="entry name" value="PCMT"/>
    <property type="match status" value="1"/>
</dbReference>
<evidence type="ECO:0000256" key="2">
    <source>
        <dbReference type="ARBA" id="ARBA00005369"/>
    </source>
</evidence>
<organism evidence="8">
    <name type="scientific">Desulfurivibrio alkaliphilus</name>
    <dbReference type="NCBI Taxonomy" id="427923"/>
    <lineage>
        <taxon>Bacteria</taxon>
        <taxon>Pseudomonadati</taxon>
        <taxon>Thermodesulfobacteriota</taxon>
        <taxon>Desulfobulbia</taxon>
        <taxon>Desulfobulbales</taxon>
        <taxon>Desulfobulbaceae</taxon>
        <taxon>Desulfurivibrio</taxon>
    </lineage>
</organism>
<dbReference type="NCBIfam" id="TIGR00080">
    <property type="entry name" value="pimt"/>
    <property type="match status" value="1"/>
</dbReference>
<dbReference type="FunFam" id="3.40.50.150:FF:000010">
    <property type="entry name" value="Protein-L-isoaspartate O-methyltransferase"/>
    <property type="match status" value="1"/>
</dbReference>
<dbReference type="InterPro" id="IPR000682">
    <property type="entry name" value="PCMT"/>
</dbReference>
<evidence type="ECO:0000256" key="3">
    <source>
        <dbReference type="ARBA" id="ARBA00022490"/>
    </source>
</evidence>
<comment type="subcellular location">
    <subcellularLocation>
        <location evidence="1 7">Cytoplasm</location>
    </subcellularLocation>
</comment>
<comment type="caution">
    <text evidence="8">The sequence shown here is derived from an EMBL/GenBank/DDBJ whole genome shotgun (WGS) entry which is preliminary data.</text>
</comment>
<dbReference type="CDD" id="cd02440">
    <property type="entry name" value="AdoMet_MTases"/>
    <property type="match status" value="1"/>
</dbReference>
<dbReference type="AlphaFoldDB" id="A0A7C2XPK2"/>
<dbReference type="EC" id="2.1.1.77" evidence="7"/>
<evidence type="ECO:0000313" key="8">
    <source>
        <dbReference type="EMBL" id="HET98416.1"/>
    </source>
</evidence>
<name>A0A7C2XPK2_9BACT</name>
<reference evidence="8" key="1">
    <citation type="journal article" date="2020" name="mSystems">
        <title>Genome- and Community-Level Interaction Insights into Carbon Utilization and Element Cycling Functions of Hydrothermarchaeota in Hydrothermal Sediment.</title>
        <authorList>
            <person name="Zhou Z."/>
            <person name="Liu Y."/>
            <person name="Xu W."/>
            <person name="Pan J."/>
            <person name="Luo Z.H."/>
            <person name="Li M."/>
        </authorList>
    </citation>
    <scope>NUCLEOTIDE SEQUENCE [LARGE SCALE GENOMIC DNA]</scope>
    <source>
        <strain evidence="8">SpSt-1224</strain>
    </source>
</reference>
<dbReference type="PANTHER" id="PTHR11579:SF0">
    <property type="entry name" value="PROTEIN-L-ISOASPARTATE(D-ASPARTATE) O-METHYLTRANSFERASE"/>
    <property type="match status" value="1"/>
</dbReference>
<comment type="catalytic activity">
    <reaction evidence="7">
        <text>[protein]-L-isoaspartate + S-adenosyl-L-methionine = [protein]-L-isoaspartate alpha-methyl ester + S-adenosyl-L-homocysteine</text>
        <dbReference type="Rhea" id="RHEA:12705"/>
        <dbReference type="Rhea" id="RHEA-COMP:12143"/>
        <dbReference type="Rhea" id="RHEA-COMP:12144"/>
        <dbReference type="ChEBI" id="CHEBI:57856"/>
        <dbReference type="ChEBI" id="CHEBI:59789"/>
        <dbReference type="ChEBI" id="CHEBI:90596"/>
        <dbReference type="ChEBI" id="CHEBI:90598"/>
        <dbReference type="EC" id="2.1.1.77"/>
    </reaction>
</comment>
<dbReference type="HAMAP" id="MF_00090">
    <property type="entry name" value="PIMT"/>
    <property type="match status" value="1"/>
</dbReference>
<dbReference type="EMBL" id="DSDS01000155">
    <property type="protein sequence ID" value="HET98416.1"/>
    <property type="molecule type" value="Genomic_DNA"/>
</dbReference>
<comment type="similarity">
    <text evidence="2 7">Belongs to the methyltransferase superfamily. L-isoaspartyl/D-aspartyl protein methyltransferase family.</text>
</comment>
<dbReference type="Pfam" id="PF01135">
    <property type="entry name" value="PCMT"/>
    <property type="match status" value="1"/>
</dbReference>
<dbReference type="GO" id="GO:0032259">
    <property type="term" value="P:methylation"/>
    <property type="evidence" value="ECO:0007669"/>
    <property type="project" value="UniProtKB-KW"/>
</dbReference>
<evidence type="ECO:0000256" key="6">
    <source>
        <dbReference type="ARBA" id="ARBA00022691"/>
    </source>
</evidence>
<accession>A0A7C2XPK2</accession>
<comment type="function">
    <text evidence="7">Catalyzes the methyl esterification of L-isoaspartyl residues in peptides and proteins that result from spontaneous decomposition of normal L-aspartyl and L-asparaginyl residues. It plays a role in the repair and/or degradation of damaged proteins.</text>
</comment>
<dbReference type="GO" id="GO:0005737">
    <property type="term" value="C:cytoplasm"/>
    <property type="evidence" value="ECO:0007669"/>
    <property type="project" value="UniProtKB-SubCell"/>
</dbReference>
<evidence type="ECO:0000256" key="7">
    <source>
        <dbReference type="HAMAP-Rule" id="MF_00090"/>
    </source>
</evidence>